<gene>
    <name evidence="10" type="ORF">EDC90_10542</name>
</gene>
<dbReference type="GO" id="GO:0005975">
    <property type="term" value="P:carbohydrate metabolic process"/>
    <property type="evidence" value="ECO:0007669"/>
    <property type="project" value="InterPro"/>
</dbReference>
<evidence type="ECO:0000313" key="10">
    <source>
        <dbReference type="EMBL" id="TCT29190.1"/>
    </source>
</evidence>
<dbReference type="EC" id="3.2.1.23" evidence="3"/>
<evidence type="ECO:0000256" key="7">
    <source>
        <dbReference type="ARBA" id="ARBA00023295"/>
    </source>
</evidence>
<dbReference type="InterPro" id="IPR003476">
    <property type="entry name" value="Glyco_hydro_42"/>
</dbReference>
<keyword evidence="7" id="KW-0326">Glycosidase</keyword>
<dbReference type="SUPFAM" id="SSF52317">
    <property type="entry name" value="Class I glutamine amidotransferase-like"/>
    <property type="match status" value="1"/>
</dbReference>
<comment type="similarity">
    <text evidence="2">Belongs to the glycosyl hydrolase 42 family.</text>
</comment>
<accession>A0A4R3NF70</accession>
<dbReference type="GO" id="GO:0046872">
    <property type="term" value="F:metal ion binding"/>
    <property type="evidence" value="ECO:0007669"/>
    <property type="project" value="UniProtKB-KW"/>
</dbReference>
<evidence type="ECO:0000256" key="6">
    <source>
        <dbReference type="ARBA" id="ARBA00022833"/>
    </source>
</evidence>
<feature type="domain" description="Beta-galactosidase trimerisation" evidence="9">
    <location>
        <begin position="443"/>
        <end position="600"/>
    </location>
</feature>
<keyword evidence="11" id="KW-1185">Reference proteome</keyword>
<proteinExistence type="inferred from homology"/>
<dbReference type="InterPro" id="IPR017853">
    <property type="entry name" value="GH"/>
</dbReference>
<dbReference type="InterPro" id="IPR029062">
    <property type="entry name" value="Class_I_gatase-like"/>
</dbReference>
<keyword evidence="6" id="KW-0862">Zinc</keyword>
<dbReference type="PANTHER" id="PTHR36447">
    <property type="entry name" value="BETA-GALACTOSIDASE GANA"/>
    <property type="match status" value="1"/>
</dbReference>
<evidence type="ECO:0000313" key="11">
    <source>
        <dbReference type="Proteomes" id="UP000295097"/>
    </source>
</evidence>
<dbReference type="InterPro" id="IPR013529">
    <property type="entry name" value="Glyco_hydro_42_N"/>
</dbReference>
<evidence type="ECO:0000256" key="1">
    <source>
        <dbReference type="ARBA" id="ARBA00001412"/>
    </source>
</evidence>
<keyword evidence="4" id="KW-0479">Metal-binding</keyword>
<comment type="caution">
    <text evidence="10">The sequence shown here is derived from an EMBL/GenBank/DDBJ whole genome shotgun (WGS) entry which is preliminary data.</text>
</comment>
<evidence type="ECO:0000259" key="8">
    <source>
        <dbReference type="Pfam" id="PF02449"/>
    </source>
</evidence>
<dbReference type="Gene3D" id="3.20.20.80">
    <property type="entry name" value="Glycosidases"/>
    <property type="match status" value="1"/>
</dbReference>
<feature type="domain" description="Glycoside hydrolase family 42 N-terminal" evidence="8">
    <location>
        <begin position="21"/>
        <end position="367"/>
    </location>
</feature>
<dbReference type="CDD" id="cd03143">
    <property type="entry name" value="A4_beta-galactosidase_middle_domain"/>
    <property type="match status" value="1"/>
</dbReference>
<name>A0A4R3NF70_9HYPH</name>
<dbReference type="Pfam" id="PF02449">
    <property type="entry name" value="Glyco_hydro_42"/>
    <property type="match status" value="1"/>
</dbReference>
<dbReference type="Gene3D" id="3.40.50.880">
    <property type="match status" value="1"/>
</dbReference>
<dbReference type="Proteomes" id="UP000295097">
    <property type="component" value="Unassembled WGS sequence"/>
</dbReference>
<evidence type="ECO:0000256" key="2">
    <source>
        <dbReference type="ARBA" id="ARBA00005940"/>
    </source>
</evidence>
<dbReference type="Pfam" id="PF08532">
    <property type="entry name" value="Glyco_hydro_42M"/>
    <property type="match status" value="1"/>
</dbReference>
<comment type="catalytic activity">
    <reaction evidence="1">
        <text>Hydrolysis of terminal non-reducing beta-D-galactose residues in beta-D-galactosides.</text>
        <dbReference type="EC" id="3.2.1.23"/>
    </reaction>
</comment>
<protein>
    <recommendedName>
        <fullName evidence="3">beta-galactosidase</fullName>
        <ecNumber evidence="3">3.2.1.23</ecNumber>
    </recommendedName>
</protein>
<evidence type="ECO:0000256" key="5">
    <source>
        <dbReference type="ARBA" id="ARBA00022801"/>
    </source>
</evidence>
<dbReference type="RefSeq" id="WP_245511141.1">
    <property type="nucleotide sequence ID" value="NZ_SMAR01000054.1"/>
</dbReference>
<sequence>MTKIPMQTPFGAVYFRKSNPPREDWERDYGVAAEDGLNVFRHWFMWSAIERRPGFYDWEEYDRQMDLAAENGIKTIIAELTHTVPDWAWRKFAHARQMRADGSELPAIMGVSAATGGFAPNGGGAGSLTMNCPEVKEAAGAFLTALSERYKGHPGLLGYDVWNECNYAPSVDYNPHTKAAFRVWLQEKYGDLDTLAKAWYRYSYAEWDDIEPPRQIAPYPECLDWLDFKRENYYGQMQFRIDTIRAVDSDCLIAAHGVAGAIPDMAARGSDDWLAASKVEVYGYTFVHARKGNQSWRSFYAADLNRAAARGKPFWHAERQGGPLWMQPQVVGRDKEDGRVAEPEDIRVWSLTSFAGGARGMLNLRYRPLLDGPLFGAFGSYGMDGSRTPRSDMASTIAKWTNAPEQKPLLAAKPVQGEIGILVAPEAQAWDYLLSREGNYETYREAMWGAYRGFFDNGIQVDWVHIEDIDAYDALYFPYPIMLTSGNAEKLADWVKAGGTLVSEACPGYFGDRGKVGTVQPNNGLDAVFGVREDEVEFMPDIGDRIRFSLDGVSTTGGGFLQSYEVTTGRELARFADGRIAIVENTFGKGRTLLVGTHPSVGYYRDQSEAGKRYFARCFAFTGKTPHTVSSNPAVQVRLHEGEGGRYLWLVNSTRQIQTGTLTDGKSSALNASETFWPREGGARLINGSFSVPARDALIVRLAP</sequence>
<evidence type="ECO:0000256" key="3">
    <source>
        <dbReference type="ARBA" id="ARBA00012756"/>
    </source>
</evidence>
<dbReference type="SUPFAM" id="SSF51445">
    <property type="entry name" value="(Trans)glycosidases"/>
    <property type="match status" value="1"/>
</dbReference>
<dbReference type="EMBL" id="SMAR01000054">
    <property type="protein sequence ID" value="TCT29190.1"/>
    <property type="molecule type" value="Genomic_DNA"/>
</dbReference>
<evidence type="ECO:0000256" key="4">
    <source>
        <dbReference type="ARBA" id="ARBA00022723"/>
    </source>
</evidence>
<reference evidence="10 11" key="1">
    <citation type="submission" date="2019-03" db="EMBL/GenBank/DDBJ databases">
        <title>Freshwater and sediment microbial communities from various areas in North America, analyzing microbe dynamics in response to fracking.</title>
        <authorList>
            <person name="Lamendella R."/>
        </authorList>
    </citation>
    <scope>NUCLEOTIDE SEQUENCE [LARGE SCALE GENOMIC DNA]</scope>
    <source>
        <strain evidence="10 11">175.2</strain>
    </source>
</reference>
<dbReference type="PANTHER" id="PTHR36447:SF2">
    <property type="entry name" value="BETA-GALACTOSIDASE YESZ"/>
    <property type="match status" value="1"/>
</dbReference>
<dbReference type="GO" id="GO:0009341">
    <property type="term" value="C:beta-galactosidase complex"/>
    <property type="evidence" value="ECO:0007669"/>
    <property type="project" value="InterPro"/>
</dbReference>
<dbReference type="GO" id="GO:0004565">
    <property type="term" value="F:beta-galactosidase activity"/>
    <property type="evidence" value="ECO:0007669"/>
    <property type="project" value="UniProtKB-EC"/>
</dbReference>
<evidence type="ECO:0000259" key="9">
    <source>
        <dbReference type="Pfam" id="PF08532"/>
    </source>
</evidence>
<dbReference type="InterPro" id="IPR013738">
    <property type="entry name" value="Beta_galactosidase_Trimer"/>
</dbReference>
<organism evidence="10 11">
    <name type="scientific">Martelella mediterranea</name>
    <dbReference type="NCBI Taxonomy" id="293089"/>
    <lineage>
        <taxon>Bacteria</taxon>
        <taxon>Pseudomonadati</taxon>
        <taxon>Pseudomonadota</taxon>
        <taxon>Alphaproteobacteria</taxon>
        <taxon>Hyphomicrobiales</taxon>
        <taxon>Aurantimonadaceae</taxon>
        <taxon>Martelella</taxon>
    </lineage>
</organism>
<dbReference type="AlphaFoldDB" id="A0A4R3NF70"/>
<keyword evidence="5" id="KW-0378">Hydrolase</keyword>